<feature type="domain" description="Xylose isomerase-like TIM barrel" evidence="1">
    <location>
        <begin position="78"/>
        <end position="269"/>
    </location>
</feature>
<dbReference type="EMBL" id="RSCD01000006">
    <property type="protein sequence ID" value="RSH92103.1"/>
    <property type="molecule type" value="Genomic_DNA"/>
</dbReference>
<dbReference type="Pfam" id="PF01261">
    <property type="entry name" value="AP_endonuc_2"/>
    <property type="match status" value="1"/>
</dbReference>
<dbReference type="STRING" id="1890683.A0A427YLZ4"/>
<dbReference type="InterPro" id="IPR036237">
    <property type="entry name" value="Xyl_isomerase-like_sf"/>
</dbReference>
<dbReference type="Proteomes" id="UP000279259">
    <property type="component" value="Unassembled WGS sequence"/>
</dbReference>
<accession>A0A427YLZ4</accession>
<dbReference type="OrthoDB" id="5360893at2759"/>
<dbReference type="InterPro" id="IPR050312">
    <property type="entry name" value="IolE/XylAMocC-like"/>
</dbReference>
<evidence type="ECO:0000259" key="1">
    <source>
        <dbReference type="Pfam" id="PF01261"/>
    </source>
</evidence>
<organism evidence="2 3">
    <name type="scientific">Saitozyma podzolica</name>
    <dbReference type="NCBI Taxonomy" id="1890683"/>
    <lineage>
        <taxon>Eukaryota</taxon>
        <taxon>Fungi</taxon>
        <taxon>Dikarya</taxon>
        <taxon>Basidiomycota</taxon>
        <taxon>Agaricomycotina</taxon>
        <taxon>Tremellomycetes</taxon>
        <taxon>Tremellales</taxon>
        <taxon>Trimorphomycetaceae</taxon>
        <taxon>Saitozyma</taxon>
    </lineage>
</organism>
<name>A0A427YLZ4_9TREE</name>
<dbReference type="PANTHER" id="PTHR12110:SF21">
    <property type="entry name" value="XYLOSE ISOMERASE-LIKE TIM BARREL DOMAIN-CONTAINING PROTEIN"/>
    <property type="match status" value="1"/>
</dbReference>
<gene>
    <name evidence="2" type="ORF">EHS25_008516</name>
</gene>
<evidence type="ECO:0000313" key="2">
    <source>
        <dbReference type="EMBL" id="RSH92103.1"/>
    </source>
</evidence>
<keyword evidence="3" id="KW-1185">Reference proteome</keyword>
<sequence>MSTQTRVPQGFRFGVATASLGMNPEHTLELKFAALEKAGFNIVSVGFETYLDWVRQHNPDLPASTCPEGWGEGGEPDPSDDVLWEALYASADKLKALAASHGLTIIAIQPLNQFDGWPTGHPRKEWSRGKAEKWLPLCSKFEIEMLQVGSNDKADASSDLDVYVEDMRWLAELGALQTPPVKIAYECWCFSRHVNSWEQTWEIVKAADHPNLGLCLDTAHFPLSPPYGYDPVTGTGFDDDSYQQMISRLRALPGEKIFYVELSDVVVPDPPLYKGSLFDEWARNNKPPRDGDRFIWTICGRPVPLVGRAAGSLTSDSAKSGARVIESLRAILHTGFKGTIIFEMFEVEHMMPADKEIPARYAAACAESQRQLIEACW</sequence>
<reference evidence="2 3" key="1">
    <citation type="submission" date="2018-11" db="EMBL/GenBank/DDBJ databases">
        <title>Genome sequence of Saitozyma podzolica DSM 27192.</title>
        <authorList>
            <person name="Aliyu H."/>
            <person name="Gorte O."/>
            <person name="Ochsenreither K."/>
        </authorList>
    </citation>
    <scope>NUCLEOTIDE SEQUENCE [LARGE SCALE GENOMIC DNA]</scope>
    <source>
        <strain evidence="2 3">DSM 27192</strain>
    </source>
</reference>
<dbReference type="AlphaFoldDB" id="A0A427YLZ4"/>
<dbReference type="Gene3D" id="3.20.20.150">
    <property type="entry name" value="Divalent-metal-dependent TIM barrel enzymes"/>
    <property type="match status" value="1"/>
</dbReference>
<protein>
    <recommendedName>
        <fullName evidence="1">Xylose isomerase-like TIM barrel domain-containing protein</fullName>
    </recommendedName>
</protein>
<proteinExistence type="predicted"/>
<dbReference type="InterPro" id="IPR013022">
    <property type="entry name" value="Xyl_isomerase-like_TIM-brl"/>
</dbReference>
<dbReference type="SUPFAM" id="SSF51658">
    <property type="entry name" value="Xylose isomerase-like"/>
    <property type="match status" value="1"/>
</dbReference>
<dbReference type="PANTHER" id="PTHR12110">
    <property type="entry name" value="HYDROXYPYRUVATE ISOMERASE"/>
    <property type="match status" value="1"/>
</dbReference>
<comment type="caution">
    <text evidence="2">The sequence shown here is derived from an EMBL/GenBank/DDBJ whole genome shotgun (WGS) entry which is preliminary data.</text>
</comment>
<evidence type="ECO:0000313" key="3">
    <source>
        <dbReference type="Proteomes" id="UP000279259"/>
    </source>
</evidence>